<dbReference type="InterPro" id="IPR017871">
    <property type="entry name" value="ABC_transporter-like_CS"/>
</dbReference>
<dbReference type="InterPro" id="IPR003439">
    <property type="entry name" value="ABC_transporter-like_ATP-bd"/>
</dbReference>
<reference evidence="6 7" key="1">
    <citation type="submission" date="2019-08" db="EMBL/GenBank/DDBJ databases">
        <title>Genome of Luteibaculum oceani JCM 18817.</title>
        <authorList>
            <person name="Bowman J.P."/>
        </authorList>
    </citation>
    <scope>NUCLEOTIDE SEQUENCE [LARGE SCALE GENOMIC DNA]</scope>
    <source>
        <strain evidence="6 7">JCM 18817</strain>
    </source>
</reference>
<dbReference type="OrthoDB" id="9806726at2"/>
<accession>A0A5C6VB78</accession>
<gene>
    <name evidence="6" type="ORF">FRX97_03460</name>
</gene>
<dbReference type="GO" id="GO:0016887">
    <property type="term" value="F:ATP hydrolysis activity"/>
    <property type="evidence" value="ECO:0007669"/>
    <property type="project" value="InterPro"/>
</dbReference>
<keyword evidence="3" id="KW-0547">Nucleotide-binding</keyword>
<comment type="caution">
    <text evidence="6">The sequence shown here is derived from an EMBL/GenBank/DDBJ whole genome shotgun (WGS) entry which is preliminary data.</text>
</comment>
<evidence type="ECO:0000256" key="2">
    <source>
        <dbReference type="ARBA" id="ARBA00022448"/>
    </source>
</evidence>
<keyword evidence="7" id="KW-1185">Reference proteome</keyword>
<evidence type="ECO:0000256" key="1">
    <source>
        <dbReference type="ARBA" id="ARBA00005417"/>
    </source>
</evidence>
<proteinExistence type="inferred from homology"/>
<sequence>METALEAHNLTVSYTRLPVLWNVDFTIPSGTMCGILGPNGSGKTTLLKSIMDLLPPDLGYVKVFEKSIDSVRGRVSYVPQRESVDWNFPATVYDVVKSGRYGAKKLFKRLSKEDYLIIDEALERVKMTEFSNRQIGQLSGGQQQRVFLARALCRKADLFLLDEPFTGVDALSEETLIGVLQSLIKEGKTVVMVHHDIGSAVKYFDYAVLLNTRLIAAGKAEDVLTEENLAKAYGAKLSILDAVRQEMKNKGYSIHN</sequence>
<comment type="similarity">
    <text evidence="1">Belongs to the ABC transporter superfamily.</text>
</comment>
<evidence type="ECO:0000313" key="6">
    <source>
        <dbReference type="EMBL" id="TXC82164.1"/>
    </source>
</evidence>
<dbReference type="CDD" id="cd03235">
    <property type="entry name" value="ABC_Metallic_Cations"/>
    <property type="match status" value="1"/>
</dbReference>
<dbReference type="PROSITE" id="PS00211">
    <property type="entry name" value="ABC_TRANSPORTER_1"/>
    <property type="match status" value="1"/>
</dbReference>
<dbReference type="EMBL" id="VORB01000002">
    <property type="protein sequence ID" value="TXC82164.1"/>
    <property type="molecule type" value="Genomic_DNA"/>
</dbReference>
<dbReference type="GO" id="GO:0005524">
    <property type="term" value="F:ATP binding"/>
    <property type="evidence" value="ECO:0007669"/>
    <property type="project" value="UniProtKB-KW"/>
</dbReference>
<dbReference type="Proteomes" id="UP000321168">
    <property type="component" value="Unassembled WGS sequence"/>
</dbReference>
<protein>
    <submittedName>
        <fullName evidence="6">Metal ABC transporter ATP-binding protein</fullName>
    </submittedName>
</protein>
<dbReference type="InterPro" id="IPR050153">
    <property type="entry name" value="Metal_Ion_Import_ABC"/>
</dbReference>
<dbReference type="AlphaFoldDB" id="A0A5C6VB78"/>
<dbReference type="FunFam" id="3.40.50.300:FF:000134">
    <property type="entry name" value="Iron-enterobactin ABC transporter ATP-binding protein"/>
    <property type="match status" value="1"/>
</dbReference>
<dbReference type="Pfam" id="PF00005">
    <property type="entry name" value="ABC_tran"/>
    <property type="match status" value="1"/>
</dbReference>
<dbReference type="InterPro" id="IPR027417">
    <property type="entry name" value="P-loop_NTPase"/>
</dbReference>
<evidence type="ECO:0000256" key="3">
    <source>
        <dbReference type="ARBA" id="ARBA00022741"/>
    </source>
</evidence>
<dbReference type="SUPFAM" id="SSF52540">
    <property type="entry name" value="P-loop containing nucleoside triphosphate hydrolases"/>
    <property type="match status" value="1"/>
</dbReference>
<dbReference type="PROSITE" id="PS50893">
    <property type="entry name" value="ABC_TRANSPORTER_2"/>
    <property type="match status" value="1"/>
</dbReference>
<organism evidence="6 7">
    <name type="scientific">Luteibaculum oceani</name>
    <dbReference type="NCBI Taxonomy" id="1294296"/>
    <lineage>
        <taxon>Bacteria</taxon>
        <taxon>Pseudomonadati</taxon>
        <taxon>Bacteroidota</taxon>
        <taxon>Flavobacteriia</taxon>
        <taxon>Flavobacteriales</taxon>
        <taxon>Luteibaculaceae</taxon>
        <taxon>Luteibaculum</taxon>
    </lineage>
</organism>
<feature type="domain" description="ABC transporter" evidence="5">
    <location>
        <begin position="5"/>
        <end position="237"/>
    </location>
</feature>
<evidence type="ECO:0000256" key="4">
    <source>
        <dbReference type="ARBA" id="ARBA00022840"/>
    </source>
</evidence>
<dbReference type="RefSeq" id="WP_147013424.1">
    <property type="nucleotide sequence ID" value="NZ_VORB01000002.1"/>
</dbReference>
<dbReference type="PANTHER" id="PTHR42734:SF5">
    <property type="entry name" value="IRON TRANSPORT SYSTEM ATP-BINDING PROTEIN HI_0361-RELATED"/>
    <property type="match status" value="1"/>
</dbReference>
<dbReference type="SMART" id="SM00382">
    <property type="entry name" value="AAA"/>
    <property type="match status" value="1"/>
</dbReference>
<evidence type="ECO:0000259" key="5">
    <source>
        <dbReference type="PROSITE" id="PS50893"/>
    </source>
</evidence>
<dbReference type="InterPro" id="IPR003593">
    <property type="entry name" value="AAA+_ATPase"/>
</dbReference>
<name>A0A5C6VB78_9FLAO</name>
<dbReference type="PANTHER" id="PTHR42734">
    <property type="entry name" value="METAL TRANSPORT SYSTEM ATP-BINDING PROTEIN TM_0124-RELATED"/>
    <property type="match status" value="1"/>
</dbReference>
<keyword evidence="4 6" id="KW-0067">ATP-binding</keyword>
<keyword evidence="2" id="KW-0813">Transport</keyword>
<dbReference type="Gene3D" id="3.40.50.300">
    <property type="entry name" value="P-loop containing nucleotide triphosphate hydrolases"/>
    <property type="match status" value="1"/>
</dbReference>
<evidence type="ECO:0000313" key="7">
    <source>
        <dbReference type="Proteomes" id="UP000321168"/>
    </source>
</evidence>